<dbReference type="AlphaFoldDB" id="A0A452UR00"/>
<dbReference type="FunFam" id="1.10.238.10:FF:000263">
    <property type="entry name" value="plastin-1 isoform X2"/>
    <property type="match status" value="1"/>
</dbReference>
<dbReference type="FunFam" id="1.10.418.10:FF:000012">
    <property type="entry name" value="Plastin-3 isoform 1"/>
    <property type="match status" value="1"/>
</dbReference>
<dbReference type="GeneTree" id="ENSGT00950000183097"/>
<dbReference type="SMART" id="SM00054">
    <property type="entry name" value="EFh"/>
    <property type="match status" value="1"/>
</dbReference>
<dbReference type="InterPro" id="IPR018247">
    <property type="entry name" value="EF_Hand_1_Ca_BS"/>
</dbReference>
<dbReference type="CDD" id="cd00051">
    <property type="entry name" value="EFh"/>
    <property type="match status" value="1"/>
</dbReference>
<dbReference type="GO" id="GO:0005509">
    <property type="term" value="F:calcium ion binding"/>
    <property type="evidence" value="ECO:0007669"/>
    <property type="project" value="InterPro"/>
</dbReference>
<dbReference type="Ensembl" id="ENSUMAT00000027731.1">
    <property type="protein sequence ID" value="ENSUMAP00000023422.1"/>
    <property type="gene ID" value="ENSUMAG00000016365.1"/>
</dbReference>
<dbReference type="InterPro" id="IPR039959">
    <property type="entry name" value="Fimbrin/Plastin"/>
</dbReference>
<dbReference type="PROSITE" id="PS50021">
    <property type="entry name" value="CH"/>
    <property type="match status" value="4"/>
</dbReference>
<accession>A0A452UR00</accession>
<evidence type="ECO:0000256" key="3">
    <source>
        <dbReference type="ARBA" id="ARBA00022723"/>
    </source>
</evidence>
<dbReference type="GO" id="GO:0005737">
    <property type="term" value="C:cytoplasm"/>
    <property type="evidence" value="ECO:0007669"/>
    <property type="project" value="UniProtKB-SubCell"/>
</dbReference>
<dbReference type="FunFam" id="1.10.418.10:FF:000010">
    <property type="entry name" value="Plastin-3 isoform 1"/>
    <property type="match status" value="1"/>
</dbReference>
<protein>
    <submittedName>
        <fullName evidence="9">Lymphocyte cytosolic protein 1</fullName>
    </submittedName>
</protein>
<dbReference type="InterPro" id="IPR001715">
    <property type="entry name" value="CH_dom"/>
</dbReference>
<reference evidence="9" key="1">
    <citation type="submission" date="2019-03" db="UniProtKB">
        <authorList>
            <consortium name="Ensembl"/>
        </authorList>
    </citation>
    <scope>IDENTIFICATION</scope>
</reference>
<dbReference type="InterPro" id="IPR011992">
    <property type="entry name" value="EF-hand-dom_pair"/>
</dbReference>
<feature type="domain" description="Calponin-homology (CH)" evidence="7">
    <location>
        <begin position="432"/>
        <end position="541"/>
    </location>
</feature>
<evidence type="ECO:0000256" key="2">
    <source>
        <dbReference type="ARBA" id="ARBA00022490"/>
    </source>
</evidence>
<dbReference type="CDD" id="cd21292">
    <property type="entry name" value="CH_PLS_rpt1"/>
    <property type="match status" value="1"/>
</dbReference>
<dbReference type="Gene3D" id="1.10.238.10">
    <property type="entry name" value="EF-hand"/>
    <property type="match status" value="1"/>
</dbReference>
<dbReference type="PANTHER" id="PTHR19961:SF35">
    <property type="entry name" value="PLASTIN-2"/>
    <property type="match status" value="1"/>
</dbReference>
<dbReference type="InterPro" id="IPR001589">
    <property type="entry name" value="Actinin_actin-bd_CS"/>
</dbReference>
<feature type="domain" description="Calponin-homology (CH)" evidence="7">
    <location>
        <begin position="553"/>
        <end position="662"/>
    </location>
</feature>
<proteinExistence type="predicted"/>
<dbReference type="GO" id="GO:0051639">
    <property type="term" value="P:actin filament network formation"/>
    <property type="evidence" value="ECO:0007669"/>
    <property type="project" value="TreeGrafter"/>
</dbReference>
<dbReference type="Pfam" id="PF00036">
    <property type="entry name" value="EF-hand_1"/>
    <property type="match status" value="1"/>
</dbReference>
<feature type="domain" description="Calponin-homology (CH)" evidence="7">
    <location>
        <begin position="300"/>
        <end position="413"/>
    </location>
</feature>
<dbReference type="PANTHER" id="PTHR19961">
    <property type="entry name" value="FIMBRIN/PLASTIN"/>
    <property type="match status" value="1"/>
</dbReference>
<dbReference type="SUPFAM" id="SSF47473">
    <property type="entry name" value="EF-hand"/>
    <property type="match status" value="1"/>
</dbReference>
<feature type="domain" description="Calponin-homology (CH)" evidence="7">
    <location>
        <begin position="156"/>
        <end position="272"/>
    </location>
</feature>
<dbReference type="FunFam" id="1.10.418.10:FF:000014">
    <property type="entry name" value="Plastin-3 isoform 1"/>
    <property type="match status" value="1"/>
</dbReference>
<dbReference type="GO" id="GO:0051015">
    <property type="term" value="F:actin filament binding"/>
    <property type="evidence" value="ECO:0007669"/>
    <property type="project" value="InterPro"/>
</dbReference>
<keyword evidence="2" id="KW-0963">Cytoplasm</keyword>
<keyword evidence="5" id="KW-0106">Calcium</keyword>
<dbReference type="InterPro" id="IPR036872">
    <property type="entry name" value="CH_dom_sf"/>
</dbReference>
<dbReference type="GO" id="GO:0032432">
    <property type="term" value="C:actin filament bundle"/>
    <property type="evidence" value="ECO:0007669"/>
    <property type="project" value="TreeGrafter"/>
</dbReference>
<dbReference type="InterPro" id="IPR002048">
    <property type="entry name" value="EF_hand_dom"/>
</dbReference>
<evidence type="ECO:0000256" key="5">
    <source>
        <dbReference type="ARBA" id="ARBA00022837"/>
    </source>
</evidence>
<dbReference type="Gene3D" id="1.10.418.10">
    <property type="entry name" value="Calponin-like domain"/>
    <property type="match status" value="4"/>
</dbReference>
<dbReference type="PROSITE" id="PS50222">
    <property type="entry name" value="EF_HAND_2"/>
    <property type="match status" value="1"/>
</dbReference>
<evidence type="ECO:0000256" key="1">
    <source>
        <dbReference type="ARBA" id="ARBA00004496"/>
    </source>
</evidence>
<organism evidence="9">
    <name type="scientific">Ursus maritimus</name>
    <name type="common">Polar bear</name>
    <name type="synonym">Thalarctos maritimus</name>
    <dbReference type="NCBI Taxonomy" id="29073"/>
    <lineage>
        <taxon>Eukaryota</taxon>
        <taxon>Metazoa</taxon>
        <taxon>Chordata</taxon>
        <taxon>Craniata</taxon>
        <taxon>Vertebrata</taxon>
        <taxon>Euteleostomi</taxon>
        <taxon>Mammalia</taxon>
        <taxon>Eutheria</taxon>
        <taxon>Laurasiatheria</taxon>
        <taxon>Carnivora</taxon>
        <taxon>Caniformia</taxon>
        <taxon>Ursidae</taxon>
        <taxon>Ursus</taxon>
    </lineage>
</organism>
<dbReference type="SUPFAM" id="SSF47576">
    <property type="entry name" value="Calponin-homology domain, CH-domain"/>
    <property type="match status" value="1"/>
</dbReference>
<comment type="subcellular location">
    <subcellularLocation>
        <location evidence="1">Cytoplasm</location>
    </subcellularLocation>
</comment>
<evidence type="ECO:0000256" key="6">
    <source>
        <dbReference type="ARBA" id="ARBA00023203"/>
    </source>
</evidence>
<keyword evidence="4" id="KW-0677">Repeat</keyword>
<dbReference type="PROSITE" id="PS00020">
    <property type="entry name" value="ACTININ_2"/>
    <property type="match status" value="2"/>
</dbReference>
<feature type="domain" description="EF-hand" evidence="8">
    <location>
        <begin position="43"/>
        <end position="78"/>
    </location>
</feature>
<sequence>MEIAASCGTLRIKTHRSHSLCSFPSADLLPKAIKMARGSVSDEEMMELREAFAKVDTDGNGYISCNELNDLFKAACLPLPGYRVREITENLMATGDLDQDGRIKIYSHPPCFNITYSSLCEVAKTFRKAINKKEGICAIGGTSEQSSVGTQHSYSEEEKYAFVNWINKALENDPDCRHVIPMNPNTNDLFSAVGDGIVLCKMINLSVPDTIDERTINKKKLTPFTIQENLNLALNSASAIGCHVVNIGAEDLKEGKPYLVLGLLWQVIKIGLFADIELSRNEALIALLREGESLEDLMKLSPEELLLRWANYHLENAGCNKISNFSTDIKDSKAYYHLLEQVAPKGDEEGIPLGPTLTCPFSLQEKDDIQRAECMLQQAERLGCPKVVTPPDVVRGNPKLNLAFIANLFNRYPALHKPENQDIDWGALEGETREERTFRNWMNSLGVNPRVNHLYSDLSDALVIFQLYEKIKVPVDWNRVNKPPYPKLGGNMKKLENCNYAVELGKNQAKFSLVGIGGQDLNEGNRTLTLALIWQLMRRYTLNILEEIGGGQKVNDDIIVNWVNETLKEAMKSSSISSFKDPKISTSLPVLDLIDAIQPGSINYDLLKTENLNDEEKLNNAKYAISMARKIGARVYALPEDLVEVNPKMVMTVFACLMGKGMKRV</sequence>
<evidence type="ECO:0000313" key="9">
    <source>
        <dbReference type="Ensembl" id="ENSUMAP00000023422"/>
    </source>
</evidence>
<name>A0A452UR00_URSMA</name>
<dbReference type="GO" id="GO:0005884">
    <property type="term" value="C:actin filament"/>
    <property type="evidence" value="ECO:0007669"/>
    <property type="project" value="TreeGrafter"/>
</dbReference>
<dbReference type="CDD" id="cd21333">
    <property type="entry name" value="CH_PLS2_rpt4"/>
    <property type="match status" value="1"/>
</dbReference>
<gene>
    <name evidence="9" type="primary">LCP1</name>
</gene>
<evidence type="ECO:0000256" key="4">
    <source>
        <dbReference type="ARBA" id="ARBA00022737"/>
    </source>
</evidence>
<evidence type="ECO:0000259" key="7">
    <source>
        <dbReference type="PROSITE" id="PS50021"/>
    </source>
</evidence>
<dbReference type="FunFam" id="1.10.418.10:FF:000042">
    <property type="entry name" value="Fimbrin, putative"/>
    <property type="match status" value="1"/>
</dbReference>
<dbReference type="PROSITE" id="PS00018">
    <property type="entry name" value="EF_HAND_1"/>
    <property type="match status" value="1"/>
</dbReference>
<dbReference type="Pfam" id="PF00307">
    <property type="entry name" value="CH"/>
    <property type="match status" value="4"/>
</dbReference>
<dbReference type="SMART" id="SM00033">
    <property type="entry name" value="CH"/>
    <property type="match status" value="4"/>
</dbReference>
<dbReference type="GO" id="GO:0051017">
    <property type="term" value="P:actin filament bundle assembly"/>
    <property type="evidence" value="ECO:0007669"/>
    <property type="project" value="InterPro"/>
</dbReference>
<evidence type="ECO:0000259" key="8">
    <source>
        <dbReference type="PROSITE" id="PS50222"/>
    </source>
</evidence>
<keyword evidence="3" id="KW-0479">Metal-binding</keyword>
<keyword evidence="6" id="KW-0009">Actin-binding</keyword>
<dbReference type="PROSITE" id="PS00019">
    <property type="entry name" value="ACTININ_1"/>
    <property type="match status" value="1"/>
</dbReference>